<evidence type="ECO:0008006" key="12">
    <source>
        <dbReference type="Google" id="ProtNLM"/>
    </source>
</evidence>
<evidence type="ECO:0000256" key="4">
    <source>
        <dbReference type="ARBA" id="ARBA00023125"/>
    </source>
</evidence>
<dbReference type="PROSITE" id="PS50110">
    <property type="entry name" value="RESPONSE_REGULATORY"/>
    <property type="match status" value="1"/>
</dbReference>
<dbReference type="Gene3D" id="3.40.50.2300">
    <property type="match status" value="1"/>
</dbReference>
<dbReference type="GO" id="GO:0006355">
    <property type="term" value="P:regulation of DNA-templated transcription"/>
    <property type="evidence" value="ECO:0007669"/>
    <property type="project" value="InterPro"/>
</dbReference>
<dbReference type="PROSITE" id="PS51755">
    <property type="entry name" value="OMPR_PHOB"/>
    <property type="match status" value="1"/>
</dbReference>
<dbReference type="InterPro" id="IPR001789">
    <property type="entry name" value="Sig_transdc_resp-reg_receiver"/>
</dbReference>
<dbReference type="CDD" id="cd00383">
    <property type="entry name" value="trans_reg_C"/>
    <property type="match status" value="1"/>
</dbReference>
<reference evidence="10 11" key="1">
    <citation type="journal article" date="2015" name="Genome Announc.">
        <title>Expanding the biotechnology potential of lactobacilli through comparative genomics of 213 strains and associated genera.</title>
        <authorList>
            <person name="Sun Z."/>
            <person name="Harris H.M."/>
            <person name="McCann A."/>
            <person name="Guo C."/>
            <person name="Argimon S."/>
            <person name="Zhang W."/>
            <person name="Yang X."/>
            <person name="Jeffery I.B."/>
            <person name="Cooney J.C."/>
            <person name="Kagawa T.F."/>
            <person name="Liu W."/>
            <person name="Song Y."/>
            <person name="Salvetti E."/>
            <person name="Wrobel A."/>
            <person name="Rasinkangas P."/>
            <person name="Parkhill J."/>
            <person name="Rea M.C."/>
            <person name="O'Sullivan O."/>
            <person name="Ritari J."/>
            <person name="Douillard F.P."/>
            <person name="Paul Ross R."/>
            <person name="Yang R."/>
            <person name="Briner A.E."/>
            <person name="Felis G.E."/>
            <person name="de Vos W.M."/>
            <person name="Barrangou R."/>
            <person name="Klaenhammer T.R."/>
            <person name="Caufield P.W."/>
            <person name="Cui Y."/>
            <person name="Zhang H."/>
            <person name="O'Toole P.W."/>
        </authorList>
    </citation>
    <scope>NUCLEOTIDE SEQUENCE [LARGE SCALE GENOMIC DNA]</scope>
    <source>
        <strain evidence="10 11">DSM 20405</strain>
    </source>
</reference>
<dbReference type="Gene3D" id="1.10.10.10">
    <property type="entry name" value="Winged helix-like DNA-binding domain superfamily/Winged helix DNA-binding domain"/>
    <property type="match status" value="1"/>
</dbReference>
<protein>
    <recommendedName>
        <fullName evidence="12">OmpR/PhoB-type domain-containing protein</fullName>
    </recommendedName>
</protein>
<dbReference type="PANTHER" id="PTHR48111:SF40">
    <property type="entry name" value="PHOSPHATE REGULON TRANSCRIPTIONAL REGULATORY PROTEIN PHOB"/>
    <property type="match status" value="1"/>
</dbReference>
<gene>
    <name evidence="10" type="ORF">IV49_GL001723</name>
</gene>
<evidence type="ECO:0000256" key="7">
    <source>
        <dbReference type="PROSITE-ProRule" id="PRU01091"/>
    </source>
</evidence>
<keyword evidence="2" id="KW-0902">Two-component regulatory system</keyword>
<dbReference type="InterPro" id="IPR011006">
    <property type="entry name" value="CheY-like_superfamily"/>
</dbReference>
<dbReference type="PANTHER" id="PTHR48111">
    <property type="entry name" value="REGULATOR OF RPOS"/>
    <property type="match status" value="1"/>
</dbReference>
<dbReference type="InterPro" id="IPR001867">
    <property type="entry name" value="OmpR/PhoB-type_DNA-bd"/>
</dbReference>
<keyword evidence="4 7" id="KW-0238">DNA-binding</keyword>
<dbReference type="Proteomes" id="UP000051841">
    <property type="component" value="Unassembled WGS sequence"/>
</dbReference>
<feature type="DNA-binding region" description="OmpR/PhoB-type" evidence="7">
    <location>
        <begin position="121"/>
        <end position="220"/>
    </location>
</feature>
<dbReference type="GO" id="GO:0000156">
    <property type="term" value="F:phosphorelay response regulator activity"/>
    <property type="evidence" value="ECO:0007669"/>
    <property type="project" value="TreeGrafter"/>
</dbReference>
<evidence type="ECO:0000256" key="6">
    <source>
        <dbReference type="PROSITE-ProRule" id="PRU00169"/>
    </source>
</evidence>
<dbReference type="Pfam" id="PF00486">
    <property type="entry name" value="Trans_reg_C"/>
    <property type="match status" value="1"/>
</dbReference>
<keyword evidence="3" id="KW-0805">Transcription regulation</keyword>
<sequence>MLKQFEILVLDSDENRGKSISEYFSSMQIPTIYSSKFESINDRYSAFIVDDNFPKINFSRFLIKCKRNNKIVIIMTKNFSQKYLDSLLNYGADDYIRVPFSNNDLYSKFLSIYRNGILKPRKIYRYKDIIMDTTSQIVYLDDDVVDLTNNEYKLLKSLMSHPYQPQSRTELFITIWKNPLYDDNSSIDKLVSRLSEKLNEKGNQSPYIKKFNQKEYMMDPK</sequence>
<dbReference type="GO" id="GO:0000976">
    <property type="term" value="F:transcription cis-regulatory region binding"/>
    <property type="evidence" value="ECO:0007669"/>
    <property type="project" value="TreeGrafter"/>
</dbReference>
<accession>A0A0R2H3F9</accession>
<dbReference type="GO" id="GO:0005829">
    <property type="term" value="C:cytosol"/>
    <property type="evidence" value="ECO:0007669"/>
    <property type="project" value="TreeGrafter"/>
</dbReference>
<dbReference type="RefSeq" id="WP_035877054.1">
    <property type="nucleotide sequence ID" value="NZ_JNKN01000055.1"/>
</dbReference>
<feature type="modified residue" description="4-aspartylphosphate" evidence="6">
    <location>
        <position position="50"/>
    </location>
</feature>
<keyword evidence="5" id="KW-0804">Transcription</keyword>
<comment type="caution">
    <text evidence="10">The sequence shown here is derived from an EMBL/GenBank/DDBJ whole genome shotgun (WGS) entry which is preliminary data.</text>
</comment>
<feature type="domain" description="OmpR/PhoB-type" evidence="9">
    <location>
        <begin position="121"/>
        <end position="220"/>
    </location>
</feature>
<dbReference type="SUPFAM" id="SSF52172">
    <property type="entry name" value="CheY-like"/>
    <property type="match status" value="1"/>
</dbReference>
<dbReference type="InterPro" id="IPR016032">
    <property type="entry name" value="Sig_transdc_resp-reg_C-effctor"/>
</dbReference>
<proteinExistence type="predicted"/>
<evidence type="ECO:0000256" key="3">
    <source>
        <dbReference type="ARBA" id="ARBA00023015"/>
    </source>
</evidence>
<dbReference type="InterPro" id="IPR039420">
    <property type="entry name" value="WalR-like"/>
</dbReference>
<dbReference type="InterPro" id="IPR036388">
    <property type="entry name" value="WH-like_DNA-bd_sf"/>
</dbReference>
<evidence type="ECO:0000256" key="2">
    <source>
        <dbReference type="ARBA" id="ARBA00023012"/>
    </source>
</evidence>
<name>A0A0R2H3F9_9FIRM</name>
<keyword evidence="1 6" id="KW-0597">Phosphoprotein</keyword>
<dbReference type="SUPFAM" id="SSF46894">
    <property type="entry name" value="C-terminal effector domain of the bipartite response regulators"/>
    <property type="match status" value="1"/>
</dbReference>
<evidence type="ECO:0000259" key="8">
    <source>
        <dbReference type="PROSITE" id="PS50110"/>
    </source>
</evidence>
<keyword evidence="11" id="KW-1185">Reference proteome</keyword>
<dbReference type="AlphaFoldDB" id="A0A0R2H3F9"/>
<dbReference type="PATRIC" id="fig|1410657.5.peg.1776"/>
<evidence type="ECO:0000313" key="10">
    <source>
        <dbReference type="EMBL" id="KRN47295.1"/>
    </source>
</evidence>
<dbReference type="GO" id="GO:0032993">
    <property type="term" value="C:protein-DNA complex"/>
    <property type="evidence" value="ECO:0007669"/>
    <property type="project" value="TreeGrafter"/>
</dbReference>
<organism evidence="10 11">
    <name type="scientific">Kandleria vitulina DSM 20405</name>
    <dbReference type="NCBI Taxonomy" id="1410657"/>
    <lineage>
        <taxon>Bacteria</taxon>
        <taxon>Bacillati</taxon>
        <taxon>Bacillota</taxon>
        <taxon>Erysipelotrichia</taxon>
        <taxon>Erysipelotrichales</taxon>
        <taxon>Coprobacillaceae</taxon>
        <taxon>Kandleria</taxon>
    </lineage>
</organism>
<evidence type="ECO:0000259" key="9">
    <source>
        <dbReference type="PROSITE" id="PS51755"/>
    </source>
</evidence>
<feature type="domain" description="Response regulatory" evidence="8">
    <location>
        <begin position="6"/>
        <end position="113"/>
    </location>
</feature>
<evidence type="ECO:0000256" key="1">
    <source>
        <dbReference type="ARBA" id="ARBA00022553"/>
    </source>
</evidence>
<dbReference type="SMART" id="SM00862">
    <property type="entry name" value="Trans_reg_C"/>
    <property type="match status" value="1"/>
</dbReference>
<evidence type="ECO:0000256" key="5">
    <source>
        <dbReference type="ARBA" id="ARBA00023163"/>
    </source>
</evidence>
<evidence type="ECO:0000313" key="11">
    <source>
        <dbReference type="Proteomes" id="UP000051841"/>
    </source>
</evidence>
<dbReference type="EMBL" id="JQBL01000054">
    <property type="protein sequence ID" value="KRN47295.1"/>
    <property type="molecule type" value="Genomic_DNA"/>
</dbReference>